<evidence type="ECO:0000256" key="3">
    <source>
        <dbReference type="ARBA" id="ARBA00022692"/>
    </source>
</evidence>
<evidence type="ECO:0000256" key="7">
    <source>
        <dbReference type="SAM" id="Phobius"/>
    </source>
</evidence>
<evidence type="ECO:0000256" key="1">
    <source>
        <dbReference type="ARBA" id="ARBA00004651"/>
    </source>
</evidence>
<keyword evidence="3 7" id="KW-0812">Transmembrane</keyword>
<sequence length="499" mass="57419">MEHLFQELVQQLRATWRRRWWILPVAWLVCVLGWAYIFTLPDTYQVSSRVYVNTQSILTPLLRGMTVRPDVEQRIRMMTTTLLSNSNLQQIARKADLDVLADTGSTGELVEMLREGIELSGESNNIYTISFQHKNPEIAYRVVRETGDLFMERGLGSSRLDLVSSQQFIERQLERYEEKLRAKEKEIERFKQENSAYLSGEGSFYDRLERTRQRLEQARLKRKEARQRVQSLRSQLEEGDSAESRVAAYSNPQLEERINRLKTQLDQLRRRYTEQHPDVAQTQRILKELRAQLEREAQEYAENPDAVAPGDSPLHMALSEARSQVAALQTRVEEYRSRVERLEKAIGRVPQVESEYTALTRNYEALKDSYRRLLEKHEQAVLSGHVESETSSVDFRVLEPPQRPEEPAAPNRVGLASAVLVLGLGTGSGFAFLLAQIRGTLVGMSQLAELTGRPALGQVSRVRTPVHRRRRRMEMLVFFSAIAALLVVYAAVMAVFFWI</sequence>
<reference evidence="9 10" key="1">
    <citation type="journal article" date="2020" name="Microorganisms">
        <title>Osmotic Adaptation and Compatible Solute Biosynthesis of Phototrophic Bacteria as Revealed from Genome Analyses.</title>
        <authorList>
            <person name="Imhoff J.F."/>
            <person name="Rahn T."/>
            <person name="Kunzel S."/>
            <person name="Keller A."/>
            <person name="Neulinger S.C."/>
        </authorList>
    </citation>
    <scope>NUCLEOTIDE SEQUENCE [LARGE SCALE GENOMIC DNA]</scope>
    <source>
        <strain evidence="9 10">DSM 15116</strain>
    </source>
</reference>
<feature type="transmembrane region" description="Helical" evidence="7">
    <location>
        <begin position="476"/>
        <end position="498"/>
    </location>
</feature>
<evidence type="ECO:0000256" key="5">
    <source>
        <dbReference type="ARBA" id="ARBA00023136"/>
    </source>
</evidence>
<evidence type="ECO:0000259" key="8">
    <source>
        <dbReference type="Pfam" id="PF02706"/>
    </source>
</evidence>
<comment type="caution">
    <text evidence="9">The sequence shown here is derived from an EMBL/GenBank/DDBJ whole genome shotgun (WGS) entry which is preliminary data.</text>
</comment>
<dbReference type="PANTHER" id="PTHR32309:SF13">
    <property type="entry name" value="FERRIC ENTEROBACTIN TRANSPORT PROTEIN FEPE"/>
    <property type="match status" value="1"/>
</dbReference>
<dbReference type="InterPro" id="IPR003856">
    <property type="entry name" value="LPS_length_determ_N"/>
</dbReference>
<keyword evidence="2" id="KW-1003">Cell membrane</keyword>
<dbReference type="Pfam" id="PF02706">
    <property type="entry name" value="Wzz"/>
    <property type="match status" value="1"/>
</dbReference>
<keyword evidence="6" id="KW-0175">Coiled coil</keyword>
<dbReference type="RefSeq" id="WP_200259277.1">
    <property type="nucleotide sequence ID" value="NZ_NRSH01000084.1"/>
</dbReference>
<dbReference type="InterPro" id="IPR014345">
    <property type="entry name" value="XrtA_polysacc_chain"/>
</dbReference>
<feature type="domain" description="Polysaccharide chain length determinant N-terminal" evidence="8">
    <location>
        <begin position="8"/>
        <end position="92"/>
    </location>
</feature>
<dbReference type="Proteomes" id="UP000738126">
    <property type="component" value="Unassembled WGS sequence"/>
</dbReference>
<feature type="transmembrane region" description="Helical" evidence="7">
    <location>
        <begin position="20"/>
        <end position="39"/>
    </location>
</feature>
<keyword evidence="10" id="KW-1185">Reference proteome</keyword>
<feature type="coiled-coil region" evidence="6">
    <location>
        <begin position="166"/>
        <end position="380"/>
    </location>
</feature>
<keyword evidence="5 7" id="KW-0472">Membrane</keyword>
<gene>
    <name evidence="9" type="ORF">CKO13_08025</name>
</gene>
<keyword evidence="4 7" id="KW-1133">Transmembrane helix</keyword>
<accession>A0ABS1EA10</accession>
<proteinExistence type="predicted"/>
<evidence type="ECO:0000313" key="9">
    <source>
        <dbReference type="EMBL" id="MBK1726969.1"/>
    </source>
</evidence>
<dbReference type="NCBIfam" id="TIGR03007">
    <property type="entry name" value="pepcterm_ChnLen"/>
    <property type="match status" value="1"/>
</dbReference>
<dbReference type="PANTHER" id="PTHR32309">
    <property type="entry name" value="TYROSINE-PROTEIN KINASE"/>
    <property type="match status" value="1"/>
</dbReference>
<dbReference type="InterPro" id="IPR050445">
    <property type="entry name" value="Bact_polysacc_biosynth/exp"/>
</dbReference>
<dbReference type="EMBL" id="NRSH01000084">
    <property type="protein sequence ID" value="MBK1726969.1"/>
    <property type="molecule type" value="Genomic_DNA"/>
</dbReference>
<organism evidence="9 10">
    <name type="scientific">Halorhodospira neutriphila</name>
    <dbReference type="NCBI Taxonomy" id="168379"/>
    <lineage>
        <taxon>Bacteria</taxon>
        <taxon>Pseudomonadati</taxon>
        <taxon>Pseudomonadota</taxon>
        <taxon>Gammaproteobacteria</taxon>
        <taxon>Chromatiales</taxon>
        <taxon>Ectothiorhodospiraceae</taxon>
        <taxon>Halorhodospira</taxon>
    </lineage>
</organism>
<protein>
    <submittedName>
        <fullName evidence="9">Lipopolysaccharide biosynthesis protein</fullName>
    </submittedName>
</protein>
<evidence type="ECO:0000256" key="2">
    <source>
        <dbReference type="ARBA" id="ARBA00022475"/>
    </source>
</evidence>
<evidence type="ECO:0000256" key="6">
    <source>
        <dbReference type="SAM" id="Coils"/>
    </source>
</evidence>
<dbReference type="Gene3D" id="1.20.5.50">
    <property type="match status" value="1"/>
</dbReference>
<dbReference type="SUPFAM" id="SSF57997">
    <property type="entry name" value="Tropomyosin"/>
    <property type="match status" value="1"/>
</dbReference>
<comment type="subcellular location">
    <subcellularLocation>
        <location evidence="1">Cell membrane</location>
        <topology evidence="1">Multi-pass membrane protein</topology>
    </subcellularLocation>
</comment>
<evidence type="ECO:0000256" key="4">
    <source>
        <dbReference type="ARBA" id="ARBA00022989"/>
    </source>
</evidence>
<evidence type="ECO:0000313" key="10">
    <source>
        <dbReference type="Proteomes" id="UP000738126"/>
    </source>
</evidence>
<name>A0ABS1EA10_9GAMM</name>
<feature type="transmembrane region" description="Helical" evidence="7">
    <location>
        <begin position="413"/>
        <end position="435"/>
    </location>
</feature>